<keyword evidence="4" id="KW-1185">Reference proteome</keyword>
<dbReference type="EMBL" id="VDLY02000013">
    <property type="protein sequence ID" value="KAB8162858.1"/>
    <property type="molecule type" value="Genomic_DNA"/>
</dbReference>
<sequence>MADERSNEPVNEPVNEPAHGPANEPANGPASDAREAAAERHDPAPGDEAEARGAADAARRARVRLAILTGATVGAAVVVSVLNHDPGTTSVSINIDIG</sequence>
<keyword evidence="2" id="KW-0812">Transmembrane</keyword>
<dbReference type="AlphaFoldDB" id="A0A5N6A610"/>
<feature type="region of interest" description="Disordered" evidence="1">
    <location>
        <begin position="1"/>
        <end position="58"/>
    </location>
</feature>
<feature type="compositionally biased region" description="Basic and acidic residues" evidence="1">
    <location>
        <begin position="32"/>
        <end position="58"/>
    </location>
</feature>
<evidence type="ECO:0000313" key="4">
    <source>
        <dbReference type="Proteomes" id="UP000314251"/>
    </source>
</evidence>
<dbReference type="Proteomes" id="UP000314251">
    <property type="component" value="Unassembled WGS sequence"/>
</dbReference>
<dbReference type="RefSeq" id="WP_139670368.1">
    <property type="nucleotide sequence ID" value="NZ_VDLY02000013.1"/>
</dbReference>
<reference evidence="3" key="1">
    <citation type="submission" date="2019-10" db="EMBL/GenBank/DDBJ databases">
        <title>Nonomuraea sp. nov., isolated from Phyllanthus amarus.</title>
        <authorList>
            <person name="Klykleung N."/>
            <person name="Tanasupawat S."/>
        </authorList>
    </citation>
    <scope>NUCLEOTIDE SEQUENCE [LARGE SCALE GENOMIC DNA]</scope>
    <source>
        <strain evidence="3">3MP-10</strain>
    </source>
</reference>
<name>A0A5N6A610_9ACTN</name>
<evidence type="ECO:0000256" key="2">
    <source>
        <dbReference type="SAM" id="Phobius"/>
    </source>
</evidence>
<gene>
    <name evidence="3" type="ORF">FH607_019620</name>
</gene>
<protein>
    <submittedName>
        <fullName evidence="3">Uncharacterized protein</fullName>
    </submittedName>
</protein>
<evidence type="ECO:0000313" key="3">
    <source>
        <dbReference type="EMBL" id="KAB8162858.1"/>
    </source>
</evidence>
<keyword evidence="2" id="KW-1133">Transmembrane helix</keyword>
<accession>A0A5N6A610</accession>
<proteinExistence type="predicted"/>
<organism evidence="3 4">
    <name type="scientific">Streptomyces mimosae</name>
    <dbReference type="NCBI Taxonomy" id="2586635"/>
    <lineage>
        <taxon>Bacteria</taxon>
        <taxon>Bacillati</taxon>
        <taxon>Actinomycetota</taxon>
        <taxon>Actinomycetes</taxon>
        <taxon>Kitasatosporales</taxon>
        <taxon>Streptomycetaceae</taxon>
        <taxon>Streptomyces</taxon>
    </lineage>
</organism>
<evidence type="ECO:0000256" key="1">
    <source>
        <dbReference type="SAM" id="MobiDB-lite"/>
    </source>
</evidence>
<feature type="transmembrane region" description="Helical" evidence="2">
    <location>
        <begin position="65"/>
        <end position="82"/>
    </location>
</feature>
<keyword evidence="2" id="KW-0472">Membrane</keyword>
<comment type="caution">
    <text evidence="3">The sequence shown here is derived from an EMBL/GenBank/DDBJ whole genome shotgun (WGS) entry which is preliminary data.</text>
</comment>